<dbReference type="KEGG" id="jeh:EJN90_10055"/>
<keyword evidence="1" id="KW-1133">Transmembrane helix</keyword>
<keyword evidence="1" id="KW-0812">Transmembrane</keyword>
<dbReference type="GO" id="GO:0000271">
    <property type="term" value="P:polysaccharide biosynthetic process"/>
    <property type="evidence" value="ECO:0007669"/>
    <property type="project" value="TreeGrafter"/>
</dbReference>
<feature type="transmembrane region" description="Helical" evidence="1">
    <location>
        <begin position="351"/>
        <end position="369"/>
    </location>
</feature>
<dbReference type="Proteomes" id="UP000273326">
    <property type="component" value="Chromosome"/>
</dbReference>
<dbReference type="Pfam" id="PF01757">
    <property type="entry name" value="Acyl_transf_3"/>
    <property type="match status" value="1"/>
</dbReference>
<dbReference type="PANTHER" id="PTHR23028:SF131">
    <property type="entry name" value="BLR2367 PROTEIN"/>
    <property type="match status" value="1"/>
</dbReference>
<feature type="transmembrane region" description="Helical" evidence="1">
    <location>
        <begin position="229"/>
        <end position="246"/>
    </location>
</feature>
<feature type="transmembrane region" description="Helical" evidence="1">
    <location>
        <begin position="319"/>
        <end position="345"/>
    </location>
</feature>
<accession>A0A3Q9BMS6</accession>
<keyword evidence="3" id="KW-0012">Acyltransferase</keyword>
<protein>
    <submittedName>
        <fullName evidence="3">Acyltransferase</fullName>
    </submittedName>
</protein>
<dbReference type="OrthoDB" id="290051at2"/>
<dbReference type="PANTHER" id="PTHR23028">
    <property type="entry name" value="ACETYLTRANSFERASE"/>
    <property type="match status" value="1"/>
</dbReference>
<keyword evidence="4" id="KW-1185">Reference proteome</keyword>
<evidence type="ECO:0000256" key="1">
    <source>
        <dbReference type="SAM" id="Phobius"/>
    </source>
</evidence>
<evidence type="ECO:0000259" key="2">
    <source>
        <dbReference type="Pfam" id="PF01757"/>
    </source>
</evidence>
<feature type="transmembrane region" description="Helical" evidence="1">
    <location>
        <begin position="289"/>
        <end position="307"/>
    </location>
</feature>
<gene>
    <name evidence="3" type="ORF">EJN90_10055</name>
</gene>
<sequence length="390" mass="44299">MQIPRKKSRRIEVFDGMRGMAAVIVMVFHLIVMTKTGHASNHSLSFENGWWRAFTVTPLKLLWAGNEAVILFYIIGGFVIAKPYLEGRELQFGNFIKKRFSRLILPYWLILSVTVIFIGLFMGLKDGIQLSSSFNVKWSEFPSGMDILAQLLAFDYNMDITAGAFWSIVQEWRIALFIPFIGLWLAKSSTKQVVAIVLLGNWSLDAITMEMLGSSNEVLAYVGDTLNRTNYYFIFFFIGAVLCKHIEELREFFAKRKWVRIISGLLLPILIPYQWVLAGFGVTIGRREAMPITAIGIVLLLLVAMESEWLSKFFKSKPLLFLGGISFSLYLTHTTAIVLFVALLGQVMDPQWAMIISPVFALGFAVFWYKHVEQRLAGFSLPKVWVGSTE</sequence>
<feature type="transmembrane region" description="Helical" evidence="1">
    <location>
        <begin position="193"/>
        <end position="209"/>
    </location>
</feature>
<evidence type="ECO:0000313" key="3">
    <source>
        <dbReference type="EMBL" id="AZP04955.1"/>
    </source>
</evidence>
<feature type="transmembrane region" description="Helical" evidence="1">
    <location>
        <begin position="105"/>
        <end position="124"/>
    </location>
</feature>
<feature type="transmembrane region" description="Helical" evidence="1">
    <location>
        <begin position="164"/>
        <end position="186"/>
    </location>
</feature>
<feature type="transmembrane region" description="Helical" evidence="1">
    <location>
        <begin position="258"/>
        <end position="277"/>
    </location>
</feature>
<dbReference type="AlphaFoldDB" id="A0A3Q9BMS6"/>
<dbReference type="GO" id="GO:0016020">
    <property type="term" value="C:membrane"/>
    <property type="evidence" value="ECO:0007669"/>
    <property type="project" value="TreeGrafter"/>
</dbReference>
<evidence type="ECO:0000313" key="4">
    <source>
        <dbReference type="Proteomes" id="UP000273326"/>
    </source>
</evidence>
<reference evidence="4" key="1">
    <citation type="submission" date="2018-12" db="EMBL/GenBank/DDBJ databases">
        <title>Complete genome sequencing of Jeotgalibaca sp. H21T32.</title>
        <authorList>
            <person name="Bae J.-W."/>
            <person name="Lee S.-Y."/>
        </authorList>
    </citation>
    <scope>NUCLEOTIDE SEQUENCE [LARGE SCALE GENOMIC DNA]</scope>
    <source>
        <strain evidence="4">H21T32</strain>
    </source>
</reference>
<feature type="domain" description="Acyltransferase 3" evidence="2">
    <location>
        <begin position="14"/>
        <end position="366"/>
    </location>
</feature>
<dbReference type="EMBL" id="CP034465">
    <property type="protein sequence ID" value="AZP04955.1"/>
    <property type="molecule type" value="Genomic_DNA"/>
</dbReference>
<proteinExistence type="predicted"/>
<organism evidence="3 4">
    <name type="scientific">Jeotgalibaca ciconiae</name>
    <dbReference type="NCBI Taxonomy" id="2496265"/>
    <lineage>
        <taxon>Bacteria</taxon>
        <taxon>Bacillati</taxon>
        <taxon>Bacillota</taxon>
        <taxon>Bacilli</taxon>
        <taxon>Lactobacillales</taxon>
        <taxon>Carnobacteriaceae</taxon>
        <taxon>Jeotgalibaca</taxon>
    </lineage>
</organism>
<keyword evidence="3" id="KW-0808">Transferase</keyword>
<feature type="transmembrane region" description="Helical" evidence="1">
    <location>
        <begin position="63"/>
        <end position="85"/>
    </location>
</feature>
<name>A0A3Q9BMS6_9LACT</name>
<dbReference type="RefSeq" id="WP_126110863.1">
    <property type="nucleotide sequence ID" value="NZ_CP034465.1"/>
</dbReference>
<dbReference type="InterPro" id="IPR050879">
    <property type="entry name" value="Acyltransferase_3"/>
</dbReference>
<dbReference type="GO" id="GO:0016747">
    <property type="term" value="F:acyltransferase activity, transferring groups other than amino-acyl groups"/>
    <property type="evidence" value="ECO:0007669"/>
    <property type="project" value="InterPro"/>
</dbReference>
<dbReference type="InterPro" id="IPR002656">
    <property type="entry name" value="Acyl_transf_3_dom"/>
</dbReference>
<keyword evidence="1" id="KW-0472">Membrane</keyword>